<organism evidence="2 3">
    <name type="scientific">Candidatus Opimibacter skivensis</name>
    <dbReference type="NCBI Taxonomy" id="2982028"/>
    <lineage>
        <taxon>Bacteria</taxon>
        <taxon>Pseudomonadati</taxon>
        <taxon>Bacteroidota</taxon>
        <taxon>Saprospiria</taxon>
        <taxon>Saprospirales</taxon>
        <taxon>Saprospiraceae</taxon>
        <taxon>Candidatus Opimibacter</taxon>
    </lineage>
</organism>
<dbReference type="AlphaFoldDB" id="A0A9D7STR6"/>
<dbReference type="InterPro" id="IPR001387">
    <property type="entry name" value="Cro/C1-type_HTH"/>
</dbReference>
<dbReference type="InterPro" id="IPR010982">
    <property type="entry name" value="Lambda_DNA-bd_dom_sf"/>
</dbReference>
<dbReference type="PROSITE" id="PS50943">
    <property type="entry name" value="HTH_CROC1"/>
    <property type="match status" value="1"/>
</dbReference>
<protein>
    <recommendedName>
        <fullName evidence="1">HTH cro/C1-type domain-containing protein</fullName>
    </recommendedName>
</protein>
<dbReference type="Gene3D" id="1.10.260.40">
    <property type="entry name" value="lambda repressor-like DNA-binding domains"/>
    <property type="match status" value="1"/>
</dbReference>
<dbReference type="PANTHER" id="PTHR40455">
    <property type="entry name" value="ANTITOXIN HIGA"/>
    <property type="match status" value="1"/>
</dbReference>
<dbReference type="GO" id="GO:0006355">
    <property type="term" value="P:regulation of DNA-templated transcription"/>
    <property type="evidence" value="ECO:0007669"/>
    <property type="project" value="InterPro"/>
</dbReference>
<dbReference type="InterPro" id="IPR039060">
    <property type="entry name" value="Antitox_HigA"/>
</dbReference>
<dbReference type="CDD" id="cd00093">
    <property type="entry name" value="HTH_XRE"/>
    <property type="match status" value="1"/>
</dbReference>
<feature type="domain" description="HTH cro/C1-type" evidence="1">
    <location>
        <begin position="62"/>
        <end position="115"/>
    </location>
</feature>
<dbReference type="PANTHER" id="PTHR40455:SF1">
    <property type="entry name" value="ANTITOXIN HIGA"/>
    <property type="match status" value="1"/>
</dbReference>
<accession>A0A9D7STR6</accession>
<name>A0A9D7STR6_9BACT</name>
<gene>
    <name evidence="2" type="ORF">IPP15_06030</name>
</gene>
<dbReference type="EMBL" id="JADKGY010000001">
    <property type="protein sequence ID" value="MBK9981974.1"/>
    <property type="molecule type" value="Genomic_DNA"/>
</dbReference>
<reference evidence="2 3" key="1">
    <citation type="submission" date="2020-10" db="EMBL/GenBank/DDBJ databases">
        <title>Connecting structure to function with the recovery of over 1000 high-quality activated sludge metagenome-assembled genomes encoding full-length rRNA genes using long-read sequencing.</title>
        <authorList>
            <person name="Singleton C.M."/>
            <person name="Petriglieri F."/>
            <person name="Kristensen J.M."/>
            <person name="Kirkegaard R.H."/>
            <person name="Michaelsen T.Y."/>
            <person name="Andersen M.H."/>
            <person name="Karst S.M."/>
            <person name="Dueholm M.S."/>
            <person name="Nielsen P.H."/>
            <person name="Albertsen M."/>
        </authorList>
    </citation>
    <scope>NUCLEOTIDE SEQUENCE [LARGE SCALE GENOMIC DNA]</scope>
    <source>
        <strain evidence="2">Ribe_18-Q3-R11-54_MAXAC.273</strain>
    </source>
</reference>
<comment type="caution">
    <text evidence="2">The sequence shown here is derived from an EMBL/GenBank/DDBJ whole genome shotgun (WGS) entry which is preliminary data.</text>
</comment>
<dbReference type="SMART" id="SM00530">
    <property type="entry name" value="HTH_XRE"/>
    <property type="match status" value="1"/>
</dbReference>
<sequence length="170" mass="19177">MTKWKSFTSKTDYKSAVRRINELIDLKRTDAEHNELSLLSFLVEKWEVEHLPLPDASPVEVIKFAMEMKGIRQQDLIPVLGTKGNISKILNGKANIHLEDIQPLSSILGIPVDALIPKGKIWTPSSGILAEPSPTYELSKSKSKMDEVKTIRKKVRHPKAQTILSRDAKR</sequence>
<evidence type="ECO:0000313" key="2">
    <source>
        <dbReference type="EMBL" id="MBK9981974.1"/>
    </source>
</evidence>
<evidence type="ECO:0000259" key="1">
    <source>
        <dbReference type="PROSITE" id="PS50943"/>
    </source>
</evidence>
<dbReference type="GO" id="GO:0001046">
    <property type="term" value="F:core promoter sequence-specific DNA binding"/>
    <property type="evidence" value="ECO:0007669"/>
    <property type="project" value="TreeGrafter"/>
</dbReference>
<dbReference type="SUPFAM" id="SSF47413">
    <property type="entry name" value="lambda repressor-like DNA-binding domains"/>
    <property type="match status" value="1"/>
</dbReference>
<evidence type="ECO:0000313" key="3">
    <source>
        <dbReference type="Proteomes" id="UP000808337"/>
    </source>
</evidence>
<proteinExistence type="predicted"/>
<dbReference type="Proteomes" id="UP000808337">
    <property type="component" value="Unassembled WGS sequence"/>
</dbReference>